<dbReference type="InterPro" id="IPR000831">
    <property type="entry name" value="Trp_repress"/>
</dbReference>
<evidence type="ECO:0000313" key="2">
    <source>
        <dbReference type="Proteomes" id="UP000177069"/>
    </source>
</evidence>
<proteinExistence type="predicted"/>
<reference evidence="1 2" key="1">
    <citation type="journal article" date="2016" name="Nat. Commun.">
        <title>Thousands of microbial genomes shed light on interconnected biogeochemical processes in an aquifer system.</title>
        <authorList>
            <person name="Anantharaman K."/>
            <person name="Brown C.T."/>
            <person name="Hug L.A."/>
            <person name="Sharon I."/>
            <person name="Castelle C.J."/>
            <person name="Probst A.J."/>
            <person name="Thomas B.C."/>
            <person name="Singh A."/>
            <person name="Wilkins M.J."/>
            <person name="Karaoz U."/>
            <person name="Brodie E.L."/>
            <person name="Williams K.H."/>
            <person name="Hubbard S.S."/>
            <person name="Banfield J.F."/>
        </authorList>
    </citation>
    <scope>NUCLEOTIDE SEQUENCE [LARGE SCALE GENOMIC DNA]</scope>
</reference>
<dbReference type="AlphaFoldDB" id="A0A1F5FZM8"/>
<dbReference type="Proteomes" id="UP000177069">
    <property type="component" value="Unassembled WGS sequence"/>
</dbReference>
<dbReference type="InterPro" id="IPR038116">
    <property type="entry name" value="TrpR-like_sf"/>
</dbReference>
<dbReference type="Pfam" id="PF01371">
    <property type="entry name" value="Trp_repressor"/>
    <property type="match status" value="1"/>
</dbReference>
<sequence>MTQISKRQLVKDLEHEIYDVFWSTIVKFTDKKESALFFSDLFTTNERINFTKRLAISILLYKEYDWKTIKDLLKVSDGTIAKMSSKIDSHGFKLFFAKLERDRKWQQFWKDLAKTYLTITHGDKVARLGDEGIEKIYFKKKSKLLH</sequence>
<name>A0A1F5FZM8_9BACT</name>
<accession>A0A1F5FZM8</accession>
<dbReference type="GO" id="GO:0003700">
    <property type="term" value="F:DNA-binding transcription factor activity"/>
    <property type="evidence" value="ECO:0007669"/>
    <property type="project" value="InterPro"/>
</dbReference>
<dbReference type="InterPro" id="IPR010921">
    <property type="entry name" value="Trp_repressor/repl_initiator"/>
</dbReference>
<comment type="caution">
    <text evidence="1">The sequence shown here is derived from an EMBL/GenBank/DDBJ whole genome shotgun (WGS) entry which is preliminary data.</text>
</comment>
<dbReference type="GO" id="GO:0043565">
    <property type="term" value="F:sequence-specific DNA binding"/>
    <property type="evidence" value="ECO:0007669"/>
    <property type="project" value="InterPro"/>
</dbReference>
<dbReference type="SUPFAM" id="SSF48295">
    <property type="entry name" value="TrpR-like"/>
    <property type="match status" value="1"/>
</dbReference>
<evidence type="ECO:0000313" key="1">
    <source>
        <dbReference type="EMBL" id="OGD85059.1"/>
    </source>
</evidence>
<organism evidence="1 2">
    <name type="scientific">Candidatus Curtissbacteria bacterium RIFCSPHIGHO2_01_FULL_41_13</name>
    <dbReference type="NCBI Taxonomy" id="1797745"/>
    <lineage>
        <taxon>Bacteria</taxon>
        <taxon>Candidatus Curtissiibacteriota</taxon>
    </lineage>
</organism>
<dbReference type="Gene3D" id="1.10.1270.10">
    <property type="entry name" value="TrpR-like"/>
    <property type="match status" value="1"/>
</dbReference>
<gene>
    <name evidence="1" type="ORF">A2696_00625</name>
</gene>
<protein>
    <submittedName>
        <fullName evidence="1">Uncharacterized protein</fullName>
    </submittedName>
</protein>
<dbReference type="EMBL" id="MFBA01000039">
    <property type="protein sequence ID" value="OGD85059.1"/>
    <property type="molecule type" value="Genomic_DNA"/>
</dbReference>